<feature type="chain" id="PRO_5042190855" evidence="1">
    <location>
        <begin position="21"/>
        <end position="70"/>
    </location>
</feature>
<comment type="caution">
    <text evidence="2">The sequence shown here is derived from an EMBL/GenBank/DDBJ whole genome shotgun (WGS) entry which is preliminary data.</text>
</comment>
<dbReference type="Proteomes" id="UP001221413">
    <property type="component" value="Unassembled WGS sequence"/>
</dbReference>
<keyword evidence="1" id="KW-0732">Signal</keyword>
<protein>
    <submittedName>
        <fullName evidence="2">Uncharacterized protein</fullName>
    </submittedName>
</protein>
<gene>
    <name evidence="2" type="ORF">Dda_0933</name>
</gene>
<organism evidence="2 3">
    <name type="scientific">Drechslerella dactyloides</name>
    <name type="common">Nematode-trapping fungus</name>
    <name type="synonym">Arthrobotrys dactyloides</name>
    <dbReference type="NCBI Taxonomy" id="74499"/>
    <lineage>
        <taxon>Eukaryota</taxon>
        <taxon>Fungi</taxon>
        <taxon>Dikarya</taxon>
        <taxon>Ascomycota</taxon>
        <taxon>Pezizomycotina</taxon>
        <taxon>Orbiliomycetes</taxon>
        <taxon>Orbiliales</taxon>
        <taxon>Orbiliaceae</taxon>
        <taxon>Drechslerella</taxon>
    </lineage>
</organism>
<reference evidence="2" key="1">
    <citation type="submission" date="2023-01" db="EMBL/GenBank/DDBJ databases">
        <title>The chitinases involved in constricting ring structure development in the nematode-trapping fungus Drechslerella dactyloides.</title>
        <authorList>
            <person name="Wang R."/>
            <person name="Zhang L."/>
            <person name="Tang P."/>
            <person name="Li S."/>
            <person name="Liang L."/>
        </authorList>
    </citation>
    <scope>NUCLEOTIDE SEQUENCE</scope>
    <source>
        <strain evidence="2">YMF1.00031</strain>
    </source>
</reference>
<keyword evidence="3" id="KW-1185">Reference proteome</keyword>
<evidence type="ECO:0000256" key="1">
    <source>
        <dbReference type="SAM" id="SignalP"/>
    </source>
</evidence>
<evidence type="ECO:0000313" key="2">
    <source>
        <dbReference type="EMBL" id="KAJ6264781.1"/>
    </source>
</evidence>
<feature type="signal peptide" evidence="1">
    <location>
        <begin position="1"/>
        <end position="20"/>
    </location>
</feature>
<dbReference type="AlphaFoldDB" id="A0AAD6J8D6"/>
<sequence>MKAFTIISSALLLLASTAAATPMPAADLSARALGCDAPQYAICRYSCSQKKKEVETCANMQGKIDCKCTA</sequence>
<name>A0AAD6J8D6_DREDA</name>
<accession>A0AAD6J8D6</accession>
<evidence type="ECO:0000313" key="3">
    <source>
        <dbReference type="Proteomes" id="UP001221413"/>
    </source>
</evidence>
<proteinExistence type="predicted"/>
<dbReference type="EMBL" id="JAQGDS010000001">
    <property type="protein sequence ID" value="KAJ6264781.1"/>
    <property type="molecule type" value="Genomic_DNA"/>
</dbReference>